<protein>
    <recommendedName>
        <fullName evidence="1">DUF6602 domain-containing protein</fullName>
    </recommendedName>
</protein>
<dbReference type="Pfam" id="PF20247">
    <property type="entry name" value="DUF6602"/>
    <property type="match status" value="1"/>
</dbReference>
<reference evidence="3 5" key="2">
    <citation type="submission" date="2019-08" db="EMBL/GenBank/DDBJ databases">
        <title>Complete genome sequences of Francisella adeliensis (FSC1325 and FSC1326).</title>
        <authorList>
            <person name="Ohrman C."/>
            <person name="Uneklint I."/>
            <person name="Vallesi A."/>
            <person name="Karlsson L."/>
            <person name="Sjodin A."/>
        </authorList>
    </citation>
    <scope>NUCLEOTIDE SEQUENCE [LARGE SCALE GENOMIC DNA]</scope>
    <source>
        <strain evidence="3 5">FSC1325</strain>
    </source>
</reference>
<evidence type="ECO:0000313" key="3">
    <source>
        <dbReference type="EMBL" id="QIW11960.1"/>
    </source>
</evidence>
<dbReference type="Proteomes" id="UP000251120">
    <property type="component" value="Chromosome"/>
</dbReference>
<dbReference type="RefSeq" id="WP_112869900.1">
    <property type="nucleotide sequence ID" value="NZ_CP021781.1"/>
</dbReference>
<organism evidence="2 4">
    <name type="scientific">Francisella adeliensis</name>
    <dbReference type="NCBI Taxonomy" id="2007306"/>
    <lineage>
        <taxon>Bacteria</taxon>
        <taxon>Pseudomonadati</taxon>
        <taxon>Pseudomonadota</taxon>
        <taxon>Gammaproteobacteria</taxon>
        <taxon>Thiotrichales</taxon>
        <taxon>Francisellaceae</taxon>
        <taxon>Francisella</taxon>
    </lineage>
</organism>
<sequence>MNNFISQVVNGKINTLKSSYKENKSINHQGVKGNVNEILLRELIQSVIPNKYSFTRGVIHDSKGFQSNETDIIIYDSEILPTILFGSELGFVPAESVKYNIEVKSTLNKTELKSTKNKFDNILKCEGYDGINTLVAFASDLKAKSEIERYYEIDKDNFMKSPLINILMVLDKGYYFFDSKKMYLKDVLDKNTFLKDSTAKEQQIFHIDGNPIKVDPGGILQTEGDLILGQLNYDDIYFYINRWYGLSVESHSYTNECFLGFLSAISNTLSGEKFGKYLLNDIDVEPKIYSECVIDMWGNISYNDVDFSGYSNSKLKESTYSVVLNNKKMGNKIEIFPKNSDS</sequence>
<dbReference type="Proteomes" id="UP000681131">
    <property type="component" value="Chromosome"/>
</dbReference>
<reference evidence="2 4" key="1">
    <citation type="submission" date="2017-06" db="EMBL/GenBank/DDBJ databases">
        <title>Complete genome of Francisella adeliensis.</title>
        <authorList>
            <person name="Vallesi A."/>
            <person name="Sjodin A."/>
        </authorList>
    </citation>
    <scope>NUCLEOTIDE SEQUENCE [LARGE SCALE GENOMIC DNA]</scope>
    <source>
        <strain evidence="2 4">FDC440</strain>
    </source>
</reference>
<dbReference type="InterPro" id="IPR046537">
    <property type="entry name" value="DUF6602"/>
</dbReference>
<evidence type="ECO:0000313" key="2">
    <source>
        <dbReference type="EMBL" id="AXA33726.1"/>
    </source>
</evidence>
<feature type="domain" description="DUF6602" evidence="1">
    <location>
        <begin position="22"/>
        <end position="122"/>
    </location>
</feature>
<proteinExistence type="predicted"/>
<dbReference type="AlphaFoldDB" id="A0A2Z4XYI2"/>
<keyword evidence="5" id="KW-1185">Reference proteome</keyword>
<dbReference type="KEGG" id="fad:CDH04_04555"/>
<dbReference type="OrthoDB" id="9110804at2"/>
<gene>
    <name evidence="2" type="ORF">CDH04_04555</name>
    <name evidence="3" type="ORF">FZC43_04560</name>
</gene>
<dbReference type="EMBL" id="CP043424">
    <property type="protein sequence ID" value="QIW11960.1"/>
    <property type="molecule type" value="Genomic_DNA"/>
</dbReference>
<dbReference type="EMBL" id="CP021781">
    <property type="protein sequence ID" value="AXA33726.1"/>
    <property type="molecule type" value="Genomic_DNA"/>
</dbReference>
<dbReference type="CDD" id="cd21173">
    <property type="entry name" value="NucC-like"/>
    <property type="match status" value="1"/>
</dbReference>
<name>A0A2Z4XYI2_9GAMM</name>
<evidence type="ECO:0000313" key="4">
    <source>
        <dbReference type="Proteomes" id="UP000251120"/>
    </source>
</evidence>
<accession>A0A2Z4XYI2</accession>
<evidence type="ECO:0000313" key="5">
    <source>
        <dbReference type="Proteomes" id="UP000681131"/>
    </source>
</evidence>
<evidence type="ECO:0000259" key="1">
    <source>
        <dbReference type="Pfam" id="PF20247"/>
    </source>
</evidence>